<feature type="chain" id="PRO_5041925034" evidence="1">
    <location>
        <begin position="23"/>
        <end position="389"/>
    </location>
</feature>
<gene>
    <name evidence="2" type="ORF">AA314_06856</name>
    <name evidence="3" type="ORF">ATI61_102296</name>
</gene>
<evidence type="ECO:0000256" key="1">
    <source>
        <dbReference type="SAM" id="SignalP"/>
    </source>
</evidence>
<keyword evidence="2" id="KW-0255">Endonuclease</keyword>
<dbReference type="RefSeq" id="WP_047858819.1">
    <property type="nucleotide sequence ID" value="NZ_CP011509.1"/>
</dbReference>
<evidence type="ECO:0000313" key="4">
    <source>
        <dbReference type="Proteomes" id="UP000035579"/>
    </source>
</evidence>
<protein>
    <submittedName>
        <fullName evidence="2">Endonuclease/exonuclease/phosphatase family</fullName>
    </submittedName>
</protein>
<dbReference type="EMBL" id="QUMU01000002">
    <property type="protein sequence ID" value="REG35922.1"/>
    <property type="molecule type" value="Genomic_DNA"/>
</dbReference>
<dbReference type="PROSITE" id="PS51257">
    <property type="entry name" value="PROKAR_LIPOPROTEIN"/>
    <property type="match status" value="1"/>
</dbReference>
<accession>A0AAC8QCL9</accession>
<dbReference type="SUPFAM" id="SSF56219">
    <property type="entry name" value="DNase I-like"/>
    <property type="match status" value="1"/>
</dbReference>
<dbReference type="KEGG" id="age:AA314_06856"/>
<proteinExistence type="predicted"/>
<feature type="signal peptide" evidence="1">
    <location>
        <begin position="1"/>
        <end position="22"/>
    </location>
</feature>
<evidence type="ECO:0000313" key="5">
    <source>
        <dbReference type="Proteomes" id="UP000256345"/>
    </source>
</evidence>
<organism evidence="2 4">
    <name type="scientific">Archangium gephyra</name>
    <dbReference type="NCBI Taxonomy" id="48"/>
    <lineage>
        <taxon>Bacteria</taxon>
        <taxon>Pseudomonadati</taxon>
        <taxon>Myxococcota</taxon>
        <taxon>Myxococcia</taxon>
        <taxon>Myxococcales</taxon>
        <taxon>Cystobacterineae</taxon>
        <taxon>Archangiaceae</taxon>
        <taxon>Archangium</taxon>
    </lineage>
</organism>
<dbReference type="Proteomes" id="UP000256345">
    <property type="component" value="Unassembled WGS sequence"/>
</dbReference>
<keyword evidence="1" id="KW-0732">Signal</keyword>
<evidence type="ECO:0000313" key="2">
    <source>
        <dbReference type="EMBL" id="AKJ05230.1"/>
    </source>
</evidence>
<sequence>MKNLKLQAGWAVLTLVSCLTLACSSQEGPTARLDDYHSNHPKAWFDEVGPNEYFNPSATPSWRINETCDDSGALSIVSYNIFHNVPFVTDFGDEMEQSLGEVTRCADVLLFQEAWDYDDIIGDGPRTALAARGYSMLTPSGQYCDDSLGAIENDCSGLVMFYKRGTRLMKELGFRAFTTVNGPDVHKEKGVWGAIFSKEGRYYYVFNTHFTYGGNSHLDGDTTSDNSRISNMKQSLELIQDEVSANQASYPPALVILGGDLNADFDPVTRPSRGHQLLEQSSASTAFFDPADYRYMDAVMSSQETVGFKSNWVGTAIDTGPNGMATGLTGDLDVMLIGKPGHFGTCSFGDIQYSGWAPVWMTLDSGQRKWPYYTHSDHYGRWLKVTPGC</sequence>
<evidence type="ECO:0000313" key="3">
    <source>
        <dbReference type="EMBL" id="REG35922.1"/>
    </source>
</evidence>
<keyword evidence="2" id="KW-0378">Hydrolase</keyword>
<name>A0AAC8QCL9_9BACT</name>
<dbReference type="Gene3D" id="3.60.10.10">
    <property type="entry name" value="Endonuclease/exonuclease/phosphatase"/>
    <property type="match status" value="1"/>
</dbReference>
<keyword evidence="2" id="KW-0540">Nuclease</keyword>
<keyword evidence="5" id="KW-1185">Reference proteome</keyword>
<dbReference type="InterPro" id="IPR036691">
    <property type="entry name" value="Endo/exonu/phosph_ase_sf"/>
</dbReference>
<dbReference type="Proteomes" id="UP000035579">
    <property type="component" value="Chromosome"/>
</dbReference>
<dbReference type="GO" id="GO:0004519">
    <property type="term" value="F:endonuclease activity"/>
    <property type="evidence" value="ECO:0007669"/>
    <property type="project" value="UniProtKB-KW"/>
</dbReference>
<dbReference type="AlphaFoldDB" id="A0AAC8QCL9"/>
<reference evidence="2 4" key="1">
    <citation type="submission" date="2015-05" db="EMBL/GenBank/DDBJ databases">
        <title>Genome assembly of Archangium gephyra DSM 2261.</title>
        <authorList>
            <person name="Sharma G."/>
            <person name="Subramanian S."/>
        </authorList>
    </citation>
    <scope>NUCLEOTIDE SEQUENCE [LARGE SCALE GENOMIC DNA]</scope>
    <source>
        <strain evidence="2 4">DSM 2261</strain>
    </source>
</reference>
<reference evidence="3 5" key="2">
    <citation type="submission" date="2018-08" db="EMBL/GenBank/DDBJ databases">
        <title>Genomic Encyclopedia of Archaeal and Bacterial Type Strains, Phase II (KMG-II): from individual species to whole genera.</title>
        <authorList>
            <person name="Goeker M."/>
        </authorList>
    </citation>
    <scope>NUCLEOTIDE SEQUENCE [LARGE SCALE GENOMIC DNA]</scope>
    <source>
        <strain evidence="3 5">DSM 2261</strain>
    </source>
</reference>
<dbReference type="EMBL" id="CP011509">
    <property type="protein sequence ID" value="AKJ05230.1"/>
    <property type="molecule type" value="Genomic_DNA"/>
</dbReference>